<dbReference type="InterPro" id="IPR011650">
    <property type="entry name" value="Peptidase_M20_dimer"/>
</dbReference>
<reference evidence="8" key="1">
    <citation type="submission" date="2016-10" db="EMBL/GenBank/DDBJ databases">
        <authorList>
            <person name="Varghese N."/>
        </authorList>
    </citation>
    <scope>NUCLEOTIDE SEQUENCE [LARGE SCALE GENOMIC DNA]</scope>
    <source>
        <strain evidence="8">DSM 18820</strain>
    </source>
</reference>
<dbReference type="GO" id="GO:0008233">
    <property type="term" value="F:peptidase activity"/>
    <property type="evidence" value="ECO:0007669"/>
    <property type="project" value="UniProtKB-KW"/>
</dbReference>
<dbReference type="GO" id="GO:0046872">
    <property type="term" value="F:metal ion binding"/>
    <property type="evidence" value="ECO:0007669"/>
    <property type="project" value="UniProtKB-KW"/>
</dbReference>
<protein>
    <submittedName>
        <fullName evidence="7">Acetylornithine deacetylase/Succinyl-diaminopimelate desuccinylase</fullName>
    </submittedName>
</protein>
<gene>
    <name evidence="7" type="ORF">SAMN04487941_0265</name>
</gene>
<keyword evidence="4" id="KW-0378">Hydrolase</keyword>
<dbReference type="InterPro" id="IPR047177">
    <property type="entry name" value="Pept_M20A"/>
</dbReference>
<evidence type="ECO:0000256" key="5">
    <source>
        <dbReference type="ARBA" id="ARBA00022833"/>
    </source>
</evidence>
<dbReference type="InterPro" id="IPR002933">
    <property type="entry name" value="Peptidase_M20"/>
</dbReference>
<evidence type="ECO:0000256" key="4">
    <source>
        <dbReference type="ARBA" id="ARBA00022801"/>
    </source>
</evidence>
<dbReference type="PANTHER" id="PTHR45962">
    <property type="entry name" value="N-FATTY-ACYL-AMINO ACID SYNTHASE/HYDROLASE PM20D1"/>
    <property type="match status" value="1"/>
</dbReference>
<evidence type="ECO:0000313" key="7">
    <source>
        <dbReference type="EMBL" id="SFU36553.1"/>
    </source>
</evidence>
<evidence type="ECO:0000256" key="1">
    <source>
        <dbReference type="ARBA" id="ARBA00006247"/>
    </source>
</evidence>
<evidence type="ECO:0000256" key="2">
    <source>
        <dbReference type="ARBA" id="ARBA00022670"/>
    </source>
</evidence>
<feature type="domain" description="Peptidase M20 dimerisation" evidence="6">
    <location>
        <begin position="251"/>
        <end position="381"/>
    </location>
</feature>
<dbReference type="OrthoDB" id="9792335at2"/>
<evidence type="ECO:0000313" key="8">
    <source>
        <dbReference type="Proteomes" id="UP000182491"/>
    </source>
</evidence>
<dbReference type="Pfam" id="PF01546">
    <property type="entry name" value="Peptidase_M20"/>
    <property type="match status" value="1"/>
</dbReference>
<dbReference type="GO" id="GO:0006508">
    <property type="term" value="P:proteolysis"/>
    <property type="evidence" value="ECO:0007669"/>
    <property type="project" value="UniProtKB-KW"/>
</dbReference>
<dbReference type="SUPFAM" id="SSF53187">
    <property type="entry name" value="Zn-dependent exopeptidases"/>
    <property type="match status" value="1"/>
</dbReference>
<dbReference type="EMBL" id="FPCA01000001">
    <property type="protein sequence ID" value="SFU36553.1"/>
    <property type="molecule type" value="Genomic_DNA"/>
</dbReference>
<dbReference type="Gene3D" id="3.30.70.360">
    <property type="match status" value="1"/>
</dbReference>
<dbReference type="STRING" id="388950.GCA_001611675_03402"/>
<keyword evidence="3" id="KW-0479">Metal-binding</keyword>
<proteinExistence type="inferred from homology"/>
<dbReference type="Proteomes" id="UP000182491">
    <property type="component" value="Unassembled WGS sequence"/>
</dbReference>
<dbReference type="AlphaFoldDB" id="A0A1I7FK12"/>
<keyword evidence="8" id="KW-1185">Reference proteome</keyword>
<sequence>MCRTLALTPAALTQGKEDMTRTLFLLTCLLAACHPAAFSQGSAAKLPEPAALLNQYIQLASVTGSEKEAGVFLSGLCRGKGLHVKVLSSAPDSYNFTASLYPLESRKPNIILLNHLDVVPVAGNSADWLYPPFSGAVADGMVWGRGALDNKGMAIMQLLAVADLVGLAAARDLPYNVTMLSVSSEETGGALGAGLVADRYLGELNPVLVLGEGGSGVSGVLKSAPDRQVFGIEIAQKRGIRVRLSLRVASAGHGSVPPHDYANKAMVAALGRLLDRDPDIKLSDPAKLMFEALGKHESGLRGVAMRHTWLLKLFGGRYLRQEPLIQALVTNTATVTNISNPRLGVNQIPQRVTATLDCRLLPGTTQRSFMRKLRNTLGNKEIELEVLSGFEEGPFTKPEGFFFNALSHAVKRVHPDAVVVPILFPASNDNSHFRAHGVPAYGLLPLYLTEELLRTIHSSNERIPVASLESGISVYGHFLRSILAGKSE</sequence>
<accession>A0A1I7FK12</accession>
<comment type="similarity">
    <text evidence="1">Belongs to the peptidase M20A family.</text>
</comment>
<dbReference type="Pfam" id="PF07687">
    <property type="entry name" value="M20_dimer"/>
    <property type="match status" value="1"/>
</dbReference>
<name>A0A1I7FK12_9BACT</name>
<keyword evidence="5" id="KW-0862">Zinc</keyword>
<dbReference type="Gene3D" id="1.10.150.900">
    <property type="match status" value="1"/>
</dbReference>
<evidence type="ECO:0000256" key="3">
    <source>
        <dbReference type="ARBA" id="ARBA00022723"/>
    </source>
</evidence>
<dbReference type="PANTHER" id="PTHR45962:SF1">
    <property type="entry name" value="N-FATTY-ACYL-AMINO ACID SYNTHASE_HYDROLASE PM20D1"/>
    <property type="match status" value="1"/>
</dbReference>
<organism evidence="7 8">
    <name type="scientific">Pontibacter akesuensis</name>
    <dbReference type="NCBI Taxonomy" id="388950"/>
    <lineage>
        <taxon>Bacteria</taxon>
        <taxon>Pseudomonadati</taxon>
        <taxon>Bacteroidota</taxon>
        <taxon>Cytophagia</taxon>
        <taxon>Cytophagales</taxon>
        <taxon>Hymenobacteraceae</taxon>
        <taxon>Pontibacter</taxon>
    </lineage>
</organism>
<keyword evidence="2" id="KW-0645">Protease</keyword>
<dbReference type="PROSITE" id="PS51257">
    <property type="entry name" value="PROKAR_LIPOPROTEIN"/>
    <property type="match status" value="1"/>
</dbReference>
<dbReference type="Gene3D" id="3.40.630.10">
    <property type="entry name" value="Zn peptidases"/>
    <property type="match status" value="1"/>
</dbReference>
<evidence type="ECO:0000259" key="6">
    <source>
        <dbReference type="Pfam" id="PF07687"/>
    </source>
</evidence>